<dbReference type="InterPro" id="IPR000719">
    <property type="entry name" value="Prot_kinase_dom"/>
</dbReference>
<dbReference type="Proteomes" id="UP000789508">
    <property type="component" value="Unassembled WGS sequence"/>
</dbReference>
<feature type="non-terminal residue" evidence="3">
    <location>
        <position position="337"/>
    </location>
</feature>
<evidence type="ECO:0000259" key="2">
    <source>
        <dbReference type="PROSITE" id="PS50011"/>
    </source>
</evidence>
<evidence type="ECO:0000256" key="1">
    <source>
        <dbReference type="PROSITE-ProRule" id="PRU10141"/>
    </source>
</evidence>
<reference evidence="3" key="1">
    <citation type="submission" date="2021-06" db="EMBL/GenBank/DDBJ databases">
        <authorList>
            <person name="Kallberg Y."/>
            <person name="Tangrot J."/>
            <person name="Rosling A."/>
        </authorList>
    </citation>
    <scope>NUCLEOTIDE SEQUENCE</scope>
    <source>
        <strain evidence="3">FL130A</strain>
    </source>
</reference>
<dbReference type="GO" id="GO:0004672">
    <property type="term" value="F:protein kinase activity"/>
    <property type="evidence" value="ECO:0007669"/>
    <property type="project" value="InterPro"/>
</dbReference>
<dbReference type="InterPro" id="IPR001245">
    <property type="entry name" value="Ser-Thr/Tyr_kinase_cat_dom"/>
</dbReference>
<keyword evidence="1" id="KW-0067">ATP-binding</keyword>
<comment type="caution">
    <text evidence="3">The sequence shown here is derived from an EMBL/GenBank/DDBJ whole genome shotgun (WGS) entry which is preliminary data.</text>
</comment>
<dbReference type="InterPro" id="IPR050167">
    <property type="entry name" value="Ser_Thr_protein_kinase"/>
</dbReference>
<dbReference type="Pfam" id="PF07714">
    <property type="entry name" value="PK_Tyr_Ser-Thr"/>
    <property type="match status" value="1"/>
</dbReference>
<dbReference type="PRINTS" id="PR00109">
    <property type="entry name" value="TYRKINASE"/>
</dbReference>
<dbReference type="AlphaFoldDB" id="A0A9N9NF07"/>
<dbReference type="InterPro" id="IPR011009">
    <property type="entry name" value="Kinase-like_dom_sf"/>
</dbReference>
<evidence type="ECO:0000313" key="3">
    <source>
        <dbReference type="EMBL" id="CAG8726979.1"/>
    </source>
</evidence>
<dbReference type="EMBL" id="CAJVPS010028677">
    <property type="protein sequence ID" value="CAG8726979.1"/>
    <property type="molecule type" value="Genomic_DNA"/>
</dbReference>
<dbReference type="GO" id="GO:0005524">
    <property type="term" value="F:ATP binding"/>
    <property type="evidence" value="ECO:0007669"/>
    <property type="project" value="UniProtKB-UniRule"/>
</dbReference>
<feature type="non-terminal residue" evidence="3">
    <location>
        <position position="1"/>
    </location>
</feature>
<dbReference type="PROSITE" id="PS00107">
    <property type="entry name" value="PROTEIN_KINASE_ATP"/>
    <property type="match status" value="1"/>
</dbReference>
<dbReference type="PROSITE" id="PS50011">
    <property type="entry name" value="PROTEIN_KINASE_DOM"/>
    <property type="match status" value="1"/>
</dbReference>
<accession>A0A9N9NF07</accession>
<keyword evidence="1" id="KW-0547">Nucleotide-binding</keyword>
<gene>
    <name evidence="3" type="ORF">ALEPTO_LOCUS12481</name>
</gene>
<feature type="domain" description="Protein kinase" evidence="2">
    <location>
        <begin position="34"/>
        <end position="290"/>
    </location>
</feature>
<evidence type="ECO:0000313" key="4">
    <source>
        <dbReference type="Proteomes" id="UP000789508"/>
    </source>
</evidence>
<feature type="binding site" evidence="1">
    <location>
        <position position="67"/>
    </location>
    <ligand>
        <name>ATP</name>
        <dbReference type="ChEBI" id="CHEBI:30616"/>
    </ligand>
</feature>
<dbReference type="SUPFAM" id="SSF56112">
    <property type="entry name" value="Protein kinase-like (PK-like)"/>
    <property type="match status" value="1"/>
</dbReference>
<sequence>KYDYAFKQSDVDEYLKKILIEHRCQLPWIPYNEFKNIVKVGKGGFAVVHYARWIDKSSNIEQSVALKTHHTYDTNQFIEEMKIYSKISEANPSFLKCFGISKDYKGKYVLVLEYAAIGSLSKNLYNISQMDWKKKLKVLHCIIFDLEAIHSQGYIHKDLHNGNILQNELDNAYIADLGLSSPLKNEDEGIVGVLPYIAPEILDKGQYTTASDIYSFGMIMWEILYGMSVSYNQKFAMPQLPIQICCNGLRPPINEKAPQCYVNLMKECWDKDPEKRPPAKKLCDIFNRWQDDENILLELSRSETRIENIEKLHSSMFSGGSKFISKSILDVNSELQF</sequence>
<dbReference type="OrthoDB" id="6718656at2759"/>
<organism evidence="3 4">
    <name type="scientific">Ambispora leptoticha</name>
    <dbReference type="NCBI Taxonomy" id="144679"/>
    <lineage>
        <taxon>Eukaryota</taxon>
        <taxon>Fungi</taxon>
        <taxon>Fungi incertae sedis</taxon>
        <taxon>Mucoromycota</taxon>
        <taxon>Glomeromycotina</taxon>
        <taxon>Glomeromycetes</taxon>
        <taxon>Archaeosporales</taxon>
        <taxon>Ambisporaceae</taxon>
        <taxon>Ambispora</taxon>
    </lineage>
</organism>
<dbReference type="Gene3D" id="1.10.510.10">
    <property type="entry name" value="Transferase(Phosphotransferase) domain 1"/>
    <property type="match status" value="1"/>
</dbReference>
<name>A0A9N9NF07_9GLOM</name>
<proteinExistence type="predicted"/>
<keyword evidence="4" id="KW-1185">Reference proteome</keyword>
<dbReference type="InterPro" id="IPR017441">
    <property type="entry name" value="Protein_kinase_ATP_BS"/>
</dbReference>
<protein>
    <submittedName>
        <fullName evidence="3">2471_t:CDS:1</fullName>
    </submittedName>
</protein>
<dbReference type="PANTHER" id="PTHR23257">
    <property type="entry name" value="SERINE-THREONINE PROTEIN KINASE"/>
    <property type="match status" value="1"/>
</dbReference>